<name>A0A9E8RXZ1_9BACI</name>
<dbReference type="KEGG" id="fhl:OE105_08700"/>
<dbReference type="GO" id="GO:1902201">
    <property type="term" value="P:negative regulation of bacterial-type flagellum-dependent cell motility"/>
    <property type="evidence" value="ECO:0007669"/>
    <property type="project" value="TreeGrafter"/>
</dbReference>
<dbReference type="GO" id="GO:0052621">
    <property type="term" value="F:diguanylate cyclase activity"/>
    <property type="evidence" value="ECO:0007669"/>
    <property type="project" value="UniProtKB-EC"/>
</dbReference>
<dbReference type="InterPro" id="IPR000160">
    <property type="entry name" value="GGDEF_dom"/>
</dbReference>
<dbReference type="FunFam" id="3.30.70.270:FF:000001">
    <property type="entry name" value="Diguanylate cyclase domain protein"/>
    <property type="match status" value="1"/>
</dbReference>
<evidence type="ECO:0000313" key="2">
    <source>
        <dbReference type="EMBL" id="WAA11699.1"/>
    </source>
</evidence>
<accession>A0A9E8RXZ1</accession>
<organism evidence="2 3">
    <name type="scientific">Fervidibacillus halotolerans</name>
    <dbReference type="NCBI Taxonomy" id="2980027"/>
    <lineage>
        <taxon>Bacteria</taxon>
        <taxon>Bacillati</taxon>
        <taxon>Bacillota</taxon>
        <taxon>Bacilli</taxon>
        <taxon>Bacillales</taxon>
        <taxon>Bacillaceae</taxon>
        <taxon>Fervidibacillus</taxon>
    </lineage>
</organism>
<sequence>MNYNEEYIILKIKNRMFDRFHIHDDQMTLEEHIQSLMDIIRTELSIKCVRFFVYKDFLKKYQHVFISYVTNSLSIINHEESGQSDVEKNQYIVDLPIHTDRCNKGLLLKEDNGVEFGMMLFSYDQVRERHYSNRFWKSLSNALCQILLGIIELLGTLSEKRRYQKLQRVTNEFYSSMDMEKVLEEVIQSLKEMYPSFSYQLLLANFNSDNNRLPIQYLDYTEQNSALMDAFLSGEFRMEDDRKKKRSILYFPMKGKQGIYGVLQITANQSIIIGHPDIKFISILAQTASNAIENAHLYQQSKKLIEELRLVMKVSQQLNSNLHLSEIVNYIVKEIKESFDSHEVGFVLKKQKEFIVLPGSTNYFFQKESKAFLSFVEEYFQTSKDSLFIGNFIQTNHVKNFPFDSVMVEPLRREGKINGFAICLHKNPYYFSFDSFRLYQSITQHTSLALSNALFREELERLVITDYLTKLYSRNYLDEQLKQSMENDKCGAFLLIDIDDFKSVNDTYGHQVGDEVLKQIANIIMKTLQSDGIAARWGGEEIVIYLPNQSLKYALMLAERIVILTEMETSPRVTISCGVSYWTKERKDHPLKLFKRADEALYMAKNRGKNRAMAYG</sequence>
<dbReference type="InterPro" id="IPR050469">
    <property type="entry name" value="Diguanylate_Cyclase"/>
</dbReference>
<dbReference type="SUPFAM" id="SSF55073">
    <property type="entry name" value="Nucleotide cyclase"/>
    <property type="match status" value="1"/>
</dbReference>
<dbReference type="GO" id="GO:0043709">
    <property type="term" value="P:cell adhesion involved in single-species biofilm formation"/>
    <property type="evidence" value="ECO:0007669"/>
    <property type="project" value="TreeGrafter"/>
</dbReference>
<dbReference type="CDD" id="cd01949">
    <property type="entry name" value="GGDEF"/>
    <property type="match status" value="1"/>
</dbReference>
<keyword evidence="2" id="KW-0808">Transferase</keyword>
<feature type="domain" description="GGDEF" evidence="1">
    <location>
        <begin position="489"/>
        <end position="616"/>
    </location>
</feature>
<dbReference type="RefSeq" id="WP_275419815.1">
    <property type="nucleotide sequence ID" value="NZ_CP106877.1"/>
</dbReference>
<dbReference type="NCBIfam" id="TIGR00254">
    <property type="entry name" value="GGDEF"/>
    <property type="match status" value="1"/>
</dbReference>
<evidence type="ECO:0000313" key="3">
    <source>
        <dbReference type="Proteomes" id="UP001164726"/>
    </source>
</evidence>
<dbReference type="GO" id="GO:0005886">
    <property type="term" value="C:plasma membrane"/>
    <property type="evidence" value="ECO:0007669"/>
    <property type="project" value="TreeGrafter"/>
</dbReference>
<dbReference type="PROSITE" id="PS50887">
    <property type="entry name" value="GGDEF"/>
    <property type="match status" value="1"/>
</dbReference>
<dbReference type="PANTHER" id="PTHR45138">
    <property type="entry name" value="REGULATORY COMPONENTS OF SENSORY TRANSDUCTION SYSTEM"/>
    <property type="match status" value="1"/>
</dbReference>
<keyword evidence="3" id="KW-1185">Reference proteome</keyword>
<dbReference type="PANTHER" id="PTHR45138:SF9">
    <property type="entry name" value="DIGUANYLATE CYCLASE DGCM-RELATED"/>
    <property type="match status" value="1"/>
</dbReference>
<dbReference type="InterPro" id="IPR029787">
    <property type="entry name" value="Nucleotide_cyclase"/>
</dbReference>
<reference evidence="2" key="1">
    <citation type="submission" date="2022-09" db="EMBL/GenBank/DDBJ databases">
        <title>Complete Genomes of Fervidibacillus albus and Fervidibacillus halotolerans isolated from tidal flat sediments.</title>
        <authorList>
            <person name="Kwon K.K."/>
            <person name="Yang S.-H."/>
            <person name="Park M.J."/>
            <person name="Oh H.-M."/>
        </authorList>
    </citation>
    <scope>NUCLEOTIDE SEQUENCE</scope>
    <source>
        <strain evidence="2">MEBiC13594</strain>
    </source>
</reference>
<dbReference type="Proteomes" id="UP001164726">
    <property type="component" value="Chromosome"/>
</dbReference>
<dbReference type="AlphaFoldDB" id="A0A9E8RXZ1"/>
<dbReference type="EC" id="2.7.7.65" evidence="2"/>
<gene>
    <name evidence="2" type="ORF">OE105_08700</name>
</gene>
<dbReference type="Pfam" id="PF00990">
    <property type="entry name" value="GGDEF"/>
    <property type="match status" value="1"/>
</dbReference>
<keyword evidence="2" id="KW-0548">Nucleotidyltransferase</keyword>
<dbReference type="SUPFAM" id="SSF55781">
    <property type="entry name" value="GAF domain-like"/>
    <property type="match status" value="2"/>
</dbReference>
<dbReference type="Gene3D" id="3.30.70.270">
    <property type="match status" value="1"/>
</dbReference>
<dbReference type="InterPro" id="IPR043128">
    <property type="entry name" value="Rev_trsase/Diguanyl_cyclase"/>
</dbReference>
<dbReference type="InterPro" id="IPR029016">
    <property type="entry name" value="GAF-like_dom_sf"/>
</dbReference>
<dbReference type="Gene3D" id="3.30.450.40">
    <property type="match status" value="2"/>
</dbReference>
<dbReference type="SMART" id="SM00267">
    <property type="entry name" value="GGDEF"/>
    <property type="match status" value="1"/>
</dbReference>
<evidence type="ECO:0000259" key="1">
    <source>
        <dbReference type="PROSITE" id="PS50887"/>
    </source>
</evidence>
<proteinExistence type="predicted"/>
<dbReference type="EMBL" id="CP106877">
    <property type="protein sequence ID" value="WAA11699.1"/>
    <property type="molecule type" value="Genomic_DNA"/>
</dbReference>
<protein>
    <submittedName>
        <fullName evidence="2">Diguanylate cyclase</fullName>
        <ecNumber evidence="2">2.7.7.65</ecNumber>
    </submittedName>
</protein>